<dbReference type="PANTHER" id="PTHR32294">
    <property type="entry name" value="DNA POLYMERASE III SUBUNIT ALPHA"/>
    <property type="match status" value="1"/>
</dbReference>
<dbReference type="EC" id="2.7.7.7" evidence="1"/>
<proteinExistence type="predicted"/>
<evidence type="ECO:0000256" key="4">
    <source>
        <dbReference type="ARBA" id="ARBA00022695"/>
    </source>
</evidence>
<dbReference type="STRING" id="583355.Caka_2426"/>
<dbReference type="PANTHER" id="PTHR32294:SF0">
    <property type="entry name" value="DNA POLYMERASE III SUBUNIT ALPHA"/>
    <property type="match status" value="1"/>
</dbReference>
<evidence type="ECO:0000313" key="9">
    <source>
        <dbReference type="EMBL" id="ADE55442.1"/>
    </source>
</evidence>
<dbReference type="GO" id="GO:0003887">
    <property type="term" value="F:DNA-directed DNA polymerase activity"/>
    <property type="evidence" value="ECO:0007669"/>
    <property type="project" value="UniProtKB-KW"/>
</dbReference>
<keyword evidence="5" id="KW-0235">DNA replication</keyword>
<dbReference type="NCBIfam" id="NF005298">
    <property type="entry name" value="PRK06826.1"/>
    <property type="match status" value="1"/>
</dbReference>
<dbReference type="InterPro" id="IPR004013">
    <property type="entry name" value="PHP_dom"/>
</dbReference>
<dbReference type="NCBIfam" id="TIGR00594">
    <property type="entry name" value="polc"/>
    <property type="match status" value="1"/>
</dbReference>
<dbReference type="InterPro" id="IPR040982">
    <property type="entry name" value="DNA_pol3_finger"/>
</dbReference>
<keyword evidence="10" id="KW-1185">Reference proteome</keyword>
<dbReference type="Pfam" id="PF02811">
    <property type="entry name" value="PHP"/>
    <property type="match status" value="1"/>
</dbReference>
<dbReference type="Proteomes" id="UP000000925">
    <property type="component" value="Chromosome"/>
</dbReference>
<dbReference type="eggNOG" id="COG0587">
    <property type="taxonomic scope" value="Bacteria"/>
</dbReference>
<dbReference type="GO" id="GO:0008408">
    <property type="term" value="F:3'-5' exonuclease activity"/>
    <property type="evidence" value="ECO:0007669"/>
    <property type="project" value="InterPro"/>
</dbReference>
<dbReference type="CDD" id="cd04485">
    <property type="entry name" value="DnaE_OBF"/>
    <property type="match status" value="1"/>
</dbReference>
<evidence type="ECO:0000259" key="8">
    <source>
        <dbReference type="SMART" id="SM00481"/>
    </source>
</evidence>
<dbReference type="InterPro" id="IPR011708">
    <property type="entry name" value="DNA_pol3_alpha_NTPase_dom"/>
</dbReference>
<dbReference type="InterPro" id="IPR016195">
    <property type="entry name" value="Pol/histidinol_Pase-like"/>
</dbReference>
<dbReference type="GO" id="GO:0006260">
    <property type="term" value="P:DNA replication"/>
    <property type="evidence" value="ECO:0007669"/>
    <property type="project" value="UniProtKB-KW"/>
</dbReference>
<evidence type="ECO:0000256" key="2">
    <source>
        <dbReference type="ARBA" id="ARBA00019114"/>
    </source>
</evidence>
<dbReference type="SMART" id="SM00481">
    <property type="entry name" value="POLIIIAc"/>
    <property type="match status" value="1"/>
</dbReference>
<evidence type="ECO:0000256" key="1">
    <source>
        <dbReference type="ARBA" id="ARBA00012417"/>
    </source>
</evidence>
<evidence type="ECO:0000256" key="6">
    <source>
        <dbReference type="ARBA" id="ARBA00022932"/>
    </source>
</evidence>
<dbReference type="InterPro" id="IPR004805">
    <property type="entry name" value="DnaE2/DnaE/PolC"/>
</dbReference>
<dbReference type="Pfam" id="PF17657">
    <property type="entry name" value="DNA_pol3_finger"/>
    <property type="match status" value="1"/>
</dbReference>
<evidence type="ECO:0000256" key="7">
    <source>
        <dbReference type="ARBA" id="ARBA00049244"/>
    </source>
</evidence>
<dbReference type="KEGG" id="caa:Caka_2426"/>
<dbReference type="AlphaFoldDB" id="D5ENG6"/>
<dbReference type="Gene3D" id="1.10.10.1600">
    <property type="entry name" value="Bacterial DNA polymerase III alpha subunit, thumb domain"/>
    <property type="match status" value="1"/>
</dbReference>
<protein>
    <recommendedName>
        <fullName evidence="2">DNA polymerase III subunit alpha</fullName>
        <ecNumber evidence="1">2.7.7.7</ecNumber>
    </recommendedName>
</protein>
<feature type="domain" description="Polymerase/histidinol phosphatase N-terminal" evidence="8">
    <location>
        <begin position="9"/>
        <end position="76"/>
    </location>
</feature>
<dbReference type="RefSeq" id="WP_013044164.1">
    <property type="nucleotide sequence ID" value="NC_014008.1"/>
</dbReference>
<name>D5ENG6_CORAD</name>
<evidence type="ECO:0000256" key="5">
    <source>
        <dbReference type="ARBA" id="ARBA00022705"/>
    </source>
</evidence>
<dbReference type="InterPro" id="IPR041931">
    <property type="entry name" value="DNA_pol3_alpha_thumb_dom"/>
</dbReference>
<dbReference type="EMBL" id="CP001998">
    <property type="protein sequence ID" value="ADE55442.1"/>
    <property type="molecule type" value="Genomic_DNA"/>
</dbReference>
<organism evidence="9 10">
    <name type="scientific">Coraliomargarita akajimensis (strain DSM 45221 / IAM 15411 / JCM 23193 / KCTC 12865 / 04OKA010-24)</name>
    <dbReference type="NCBI Taxonomy" id="583355"/>
    <lineage>
        <taxon>Bacteria</taxon>
        <taxon>Pseudomonadati</taxon>
        <taxon>Verrucomicrobiota</taxon>
        <taxon>Opitutia</taxon>
        <taxon>Puniceicoccales</taxon>
        <taxon>Coraliomargaritaceae</taxon>
        <taxon>Coraliomargarita</taxon>
    </lineage>
</organism>
<dbReference type="SUPFAM" id="SSF89550">
    <property type="entry name" value="PHP domain-like"/>
    <property type="match status" value="1"/>
</dbReference>
<sequence>MPEKDREFVHLHVHTDHSLLDGCSRVDRLCSRAAELGMKALSITDHGVLYGLTSFFKQAEKHGIKPLLGCEIYLVYEEKLAEVNELRAKQKSRHMGLLARNFTGYQNLCKIVSKAHTQGFYRNPRTDLETLAAHSEGLIGFSGCLAAVIPQYLLEDKFEEAREAAAKFIDIFGKEFFIIELMDHGIPEQRKIIPGLLKIATEFDLKVVATNDVHYVNDADWQPHDSMLCIQTGAKVADEKRMRYDAQQFYLKSREEMDLAFKEVPEAITNTSGIAEMCEVKLPFGVDHYPVYERPIEIDSGSDHENFERVLDIYVEKKNEILVRDGKDPIELNAETRAKHKSNGLYLFELCKAGLNERYGTNYDACRADWDNSSEADKRYCEQLEYELAIIAGTGFVDYFLIVWDFINWAREHDIPVGPGRGSGAGCLVAYVLKITDIDPLSFGLLFERMLNLERVSPPDFDVDFCMRRRDLVVNYVRDKYGKDRVANIITFGTFGAKMVVRDLARVNDIEFSEANKLAKMIPDELNISLDDSVKKSPELQQELKVNPVAQTIIEQGRVIEGMVRNTGKHACGVIIADQDITNLIPVTLQEGDLTTQYPKGPSEDLGLLKMDFLGLKTLTVIDDAQTNVRNTRRMPDFDIEKVSLKDQPTYDLLNSGRTTAVFQLESGGMQQLCRQIGLSSFEEIIALIALYRPGPMQFIPQFIEGKKDPSTVQIPHPLLKDLVQETYGVLVYQEQVMQSAQIIAGYTLGGADILRRAMGKKIKEVMDAQKQVFIDGAKATNNIDRKTAESIFALLEKFAQYGFNKSHSAAYAMLSYRTAFLKANYPVEFMAAVLTSEQGNADKLSNFLEECNAMNVPVLSPDVNASGATFTPIINGDESSIRFGMAAIKGVGEGAALVIIEERDKDGPYESFTDFITRSSDKAVNRRVIEALIKTGAFDSLGHDRAHLLHDLDAELAEADSRRKDREAGQASLFDMLGNDAGIAEEDQTRKTPPKIPEMPMAEKLQHEKDLLGFYISGHPMDAYAGLDMAIDSFQNADDLKRNFDDRQTYRLGGIVSNLQIKYTRKDSRQMAVFNVATRTQNYELIMFPDPFEKNGARLENGKLALIHGITNRREGEMNLTAHEVFDLETSIPRIIERINFILHVNEQTAEFLDLLRETIDDEYNITKTGNLENGHTSEVAVSFLVDNQIVESNSSKALKIAINGSNYKALRKHPALAGLRIEAIPVNPIDDRKPWEKRRRR</sequence>
<dbReference type="Gene3D" id="1.10.150.870">
    <property type="match status" value="1"/>
</dbReference>
<dbReference type="NCBIfam" id="NF004226">
    <property type="entry name" value="PRK05673.1"/>
    <property type="match status" value="1"/>
</dbReference>
<dbReference type="InterPro" id="IPR029460">
    <property type="entry name" value="DNAPol_HHH"/>
</dbReference>
<dbReference type="OrthoDB" id="9803237at2"/>
<dbReference type="Pfam" id="PF14579">
    <property type="entry name" value="HHH_6"/>
    <property type="match status" value="1"/>
</dbReference>
<dbReference type="Gene3D" id="3.20.20.140">
    <property type="entry name" value="Metal-dependent hydrolases"/>
    <property type="match status" value="1"/>
</dbReference>
<dbReference type="CDD" id="cd12113">
    <property type="entry name" value="PHP_PolIIIA_DnaE3"/>
    <property type="match status" value="1"/>
</dbReference>
<keyword evidence="3" id="KW-0808">Transferase</keyword>
<keyword evidence="6" id="KW-0239">DNA-directed DNA polymerase</keyword>
<keyword evidence="4" id="KW-0548">Nucleotidyltransferase</keyword>
<dbReference type="Pfam" id="PF07733">
    <property type="entry name" value="DNA_pol3_alpha"/>
    <property type="match status" value="1"/>
</dbReference>
<comment type="catalytic activity">
    <reaction evidence="7">
        <text>DNA(n) + a 2'-deoxyribonucleoside 5'-triphosphate = DNA(n+1) + diphosphate</text>
        <dbReference type="Rhea" id="RHEA:22508"/>
        <dbReference type="Rhea" id="RHEA-COMP:17339"/>
        <dbReference type="Rhea" id="RHEA-COMP:17340"/>
        <dbReference type="ChEBI" id="CHEBI:33019"/>
        <dbReference type="ChEBI" id="CHEBI:61560"/>
        <dbReference type="ChEBI" id="CHEBI:173112"/>
        <dbReference type="EC" id="2.7.7.7"/>
    </reaction>
</comment>
<dbReference type="InterPro" id="IPR003141">
    <property type="entry name" value="Pol/His_phosphatase_N"/>
</dbReference>
<accession>D5ENG6</accession>
<gene>
    <name evidence="9" type="ordered locus">Caka_2426</name>
</gene>
<reference evidence="9 10" key="1">
    <citation type="journal article" date="2010" name="Stand. Genomic Sci.">
        <title>Complete genome sequence of Coraliomargarita akajimensis type strain (04OKA010-24).</title>
        <authorList>
            <person name="Mavromatis K."/>
            <person name="Abt B."/>
            <person name="Brambilla E."/>
            <person name="Lapidus A."/>
            <person name="Copeland A."/>
            <person name="Deshpande S."/>
            <person name="Nolan M."/>
            <person name="Lucas S."/>
            <person name="Tice H."/>
            <person name="Cheng J.F."/>
            <person name="Han C."/>
            <person name="Detter J.C."/>
            <person name="Woyke T."/>
            <person name="Goodwin L."/>
            <person name="Pitluck S."/>
            <person name="Held B."/>
            <person name="Brettin T."/>
            <person name="Tapia R."/>
            <person name="Ivanova N."/>
            <person name="Mikhailova N."/>
            <person name="Pati A."/>
            <person name="Liolios K."/>
            <person name="Chen A."/>
            <person name="Palaniappan K."/>
            <person name="Land M."/>
            <person name="Hauser L."/>
            <person name="Chang Y.J."/>
            <person name="Jeffries C.D."/>
            <person name="Rohde M."/>
            <person name="Goker M."/>
            <person name="Bristow J."/>
            <person name="Eisen J.A."/>
            <person name="Markowitz V."/>
            <person name="Hugenholtz P."/>
            <person name="Klenk H.P."/>
            <person name="Kyrpides N.C."/>
        </authorList>
    </citation>
    <scope>NUCLEOTIDE SEQUENCE [LARGE SCALE GENOMIC DNA]</scope>
    <source>
        <strain evidence="10">DSM 45221 / IAM 15411 / JCM 23193 / KCTC 12865</strain>
    </source>
</reference>
<evidence type="ECO:0000313" key="10">
    <source>
        <dbReference type="Proteomes" id="UP000000925"/>
    </source>
</evidence>
<dbReference type="HOGENOM" id="CLU_001600_0_0_0"/>
<evidence type="ECO:0000256" key="3">
    <source>
        <dbReference type="ARBA" id="ARBA00022679"/>
    </source>
</evidence>
<dbReference type="SUPFAM" id="SSF160975">
    <property type="entry name" value="AF1531-like"/>
    <property type="match status" value="1"/>
</dbReference>